<evidence type="ECO:0000313" key="3">
    <source>
        <dbReference type="WBParaSite" id="sdigi.contig195.g5952.t1"/>
    </source>
</evidence>
<keyword evidence="2" id="KW-1185">Reference proteome</keyword>
<dbReference type="AlphaFoldDB" id="A0A915PN37"/>
<dbReference type="Proteomes" id="UP000887581">
    <property type="component" value="Unplaced"/>
</dbReference>
<evidence type="ECO:0000256" key="1">
    <source>
        <dbReference type="SAM" id="Phobius"/>
    </source>
</evidence>
<accession>A0A915PN37</accession>
<protein>
    <submittedName>
        <fullName evidence="3">Uncharacterized protein</fullName>
    </submittedName>
</protein>
<keyword evidence="1" id="KW-1133">Transmembrane helix</keyword>
<feature type="transmembrane region" description="Helical" evidence="1">
    <location>
        <begin position="171"/>
        <end position="193"/>
    </location>
</feature>
<dbReference type="WBParaSite" id="sdigi.contig195.g5952.t1">
    <property type="protein sequence ID" value="sdigi.contig195.g5952.t1"/>
    <property type="gene ID" value="sdigi.contig195.g5952"/>
</dbReference>
<reference evidence="3" key="1">
    <citation type="submission" date="2022-11" db="UniProtKB">
        <authorList>
            <consortium name="WormBaseParasite"/>
        </authorList>
    </citation>
    <scope>IDENTIFICATION</scope>
</reference>
<name>A0A915PN37_9BILA</name>
<keyword evidence="1" id="KW-0812">Transmembrane</keyword>
<organism evidence="2 3">
    <name type="scientific">Setaria digitata</name>
    <dbReference type="NCBI Taxonomy" id="48799"/>
    <lineage>
        <taxon>Eukaryota</taxon>
        <taxon>Metazoa</taxon>
        <taxon>Ecdysozoa</taxon>
        <taxon>Nematoda</taxon>
        <taxon>Chromadorea</taxon>
        <taxon>Rhabditida</taxon>
        <taxon>Spirurina</taxon>
        <taxon>Spiruromorpha</taxon>
        <taxon>Filarioidea</taxon>
        <taxon>Setariidae</taxon>
        <taxon>Setaria</taxon>
    </lineage>
</organism>
<keyword evidence="1" id="KW-0472">Membrane</keyword>
<evidence type="ECO:0000313" key="2">
    <source>
        <dbReference type="Proteomes" id="UP000887581"/>
    </source>
</evidence>
<sequence>MTCQKILQQRLRLLGNFTNSARTPTPTTTAATATTTATTTTTTAAAVATITTLATTITTAVATTALSTFHSNTSNDHRNSNYQDLAYSNGYNSKGISYHHHHHYHQHQRSVSALPLQEHLQPQITGMGHHGNGIHYASSSTAQLPNSYAYHRESSALNAGMLLICPSNATTLLICILNSSIVLICAAQLYCVIPTKSSLIGRYTVVMVLL</sequence>
<proteinExistence type="predicted"/>